<dbReference type="EMBL" id="QXFL01000007">
    <property type="protein sequence ID" value="RIV84159.1"/>
    <property type="molecule type" value="Genomic_DNA"/>
</dbReference>
<dbReference type="RefSeq" id="WP_119587614.1">
    <property type="nucleotide sequence ID" value="NZ_CAWODQ010000027.1"/>
</dbReference>
<gene>
    <name evidence="1" type="ORF">D2V07_14165</name>
</gene>
<protein>
    <submittedName>
        <fullName evidence="1">Uncharacterized protein</fullName>
    </submittedName>
</protein>
<accession>A0A418NPF2</accession>
<evidence type="ECO:0000313" key="2">
    <source>
        <dbReference type="Proteomes" id="UP000286576"/>
    </source>
</evidence>
<sequence>MSSDSEVVHELLLGEQPFAIIAEAIRVLTVERLKFQRLRDVILEAIKDPPKPTDEQVTLFKNQFPLDGHVRIYLRLSRSLNSKLEALKMDLCQKLDENCGVRETVIFCALSIAQRKDSTCHG</sequence>
<keyword evidence="2" id="KW-1185">Reference proteome</keyword>
<organism evidence="1 2">
    <name type="scientific">Aurantiacibacter zhengii</name>
    <dbReference type="NCBI Taxonomy" id="2307003"/>
    <lineage>
        <taxon>Bacteria</taxon>
        <taxon>Pseudomonadati</taxon>
        <taxon>Pseudomonadota</taxon>
        <taxon>Alphaproteobacteria</taxon>
        <taxon>Sphingomonadales</taxon>
        <taxon>Erythrobacteraceae</taxon>
        <taxon>Aurantiacibacter</taxon>
    </lineage>
</organism>
<reference evidence="1 2" key="1">
    <citation type="submission" date="2018-08" db="EMBL/GenBank/DDBJ databases">
        <title>Erythrobacter zhengii sp.nov., a bacterium isolated from deep-sea sediment.</title>
        <authorList>
            <person name="Fang C."/>
            <person name="Wu Y.-H."/>
            <person name="Sun C."/>
            <person name="Wang H."/>
            <person name="Cheng H."/>
            <person name="Meng F.-X."/>
            <person name="Wang C.-S."/>
            <person name="Xu X.-W."/>
        </authorList>
    </citation>
    <scope>NUCLEOTIDE SEQUENCE [LARGE SCALE GENOMIC DNA]</scope>
    <source>
        <strain evidence="1 2">V18</strain>
    </source>
</reference>
<name>A0A418NPF2_9SPHN</name>
<dbReference type="Proteomes" id="UP000286576">
    <property type="component" value="Unassembled WGS sequence"/>
</dbReference>
<evidence type="ECO:0000313" key="1">
    <source>
        <dbReference type="EMBL" id="RIV84159.1"/>
    </source>
</evidence>
<dbReference type="OrthoDB" id="7407973at2"/>
<comment type="caution">
    <text evidence="1">The sequence shown here is derived from an EMBL/GenBank/DDBJ whole genome shotgun (WGS) entry which is preliminary data.</text>
</comment>
<proteinExistence type="predicted"/>
<dbReference type="AlphaFoldDB" id="A0A418NPF2"/>